<feature type="region of interest" description="Disordered" evidence="1">
    <location>
        <begin position="1"/>
        <end position="20"/>
    </location>
</feature>
<protein>
    <submittedName>
        <fullName evidence="3">G-D-S-L family lipolytic protein</fullName>
    </submittedName>
</protein>
<accession>A0A0K9XKD6</accession>
<feature type="domain" description="SGNH hydrolase-type esterase" evidence="2">
    <location>
        <begin position="196"/>
        <end position="390"/>
    </location>
</feature>
<dbReference type="Gene3D" id="3.40.50.1110">
    <property type="entry name" value="SGNH hydrolase"/>
    <property type="match status" value="1"/>
</dbReference>
<evidence type="ECO:0000259" key="2">
    <source>
        <dbReference type="Pfam" id="PF13472"/>
    </source>
</evidence>
<dbReference type="InterPro" id="IPR053140">
    <property type="entry name" value="GDSL_Rv0518-like"/>
</dbReference>
<dbReference type="STRING" id="1678637.AC230_04310"/>
<dbReference type="RefSeq" id="WP_049714552.1">
    <property type="nucleotide sequence ID" value="NZ_LFXA01000002.1"/>
</dbReference>
<dbReference type="EMBL" id="LFXA01000002">
    <property type="protein sequence ID" value="KNB53820.1"/>
    <property type="molecule type" value="Genomic_DNA"/>
</dbReference>
<dbReference type="PANTHER" id="PTHR43784:SF2">
    <property type="entry name" value="GDSL-LIKE LIPASE_ACYLHYDROLASE, PUTATIVE (AFU_ORTHOLOGUE AFUA_2G00820)-RELATED"/>
    <property type="match status" value="1"/>
</dbReference>
<dbReference type="CDD" id="cd01830">
    <property type="entry name" value="XynE_like"/>
    <property type="match status" value="1"/>
</dbReference>
<evidence type="ECO:0000313" key="4">
    <source>
        <dbReference type="Proteomes" id="UP000037288"/>
    </source>
</evidence>
<dbReference type="InterPro" id="IPR013830">
    <property type="entry name" value="SGNH_hydro"/>
</dbReference>
<comment type="caution">
    <text evidence="3">The sequence shown here is derived from an EMBL/GenBank/DDBJ whole genome shotgun (WGS) entry which is preliminary data.</text>
</comment>
<dbReference type="InterPro" id="IPR036514">
    <property type="entry name" value="SGNH_hydro_sf"/>
</dbReference>
<dbReference type="PANTHER" id="PTHR43784">
    <property type="entry name" value="GDSL-LIKE LIPASE/ACYLHYDROLASE, PUTATIVE (AFU_ORTHOLOGUE AFUA_2G00820)-RELATED"/>
    <property type="match status" value="1"/>
</dbReference>
<dbReference type="Pfam" id="PF13472">
    <property type="entry name" value="Lipase_GDSL_2"/>
    <property type="match status" value="1"/>
</dbReference>
<evidence type="ECO:0000313" key="3">
    <source>
        <dbReference type="EMBL" id="KNB53820.1"/>
    </source>
</evidence>
<dbReference type="PATRIC" id="fig|1678637.3.peg.942"/>
<organism evidence="3 4">
    <name type="scientific">Streptomyces caatingaensis</name>
    <dbReference type="NCBI Taxonomy" id="1678637"/>
    <lineage>
        <taxon>Bacteria</taxon>
        <taxon>Bacillati</taxon>
        <taxon>Actinomycetota</taxon>
        <taxon>Actinomycetes</taxon>
        <taxon>Kitasatosporales</taxon>
        <taxon>Streptomycetaceae</taxon>
        <taxon>Streptomyces</taxon>
    </lineage>
</organism>
<dbReference type="SUPFAM" id="SSF52266">
    <property type="entry name" value="SGNH hydrolase"/>
    <property type="match status" value="1"/>
</dbReference>
<dbReference type="AlphaFoldDB" id="A0A0K9XKD6"/>
<keyword evidence="4" id="KW-1185">Reference proteome</keyword>
<name>A0A0K9XKD6_9ACTN</name>
<dbReference type="Proteomes" id="UP000037288">
    <property type="component" value="Unassembled WGS sequence"/>
</dbReference>
<reference evidence="4" key="1">
    <citation type="submission" date="2015-07" db="EMBL/GenBank/DDBJ databases">
        <title>Draft genome sequence of Streptomyces sp. CMAA 1322, a bacterium isolated from Caatinga biome, from dry forest semiarid of Brazil.</title>
        <authorList>
            <person name="Santos S.N."/>
            <person name="Gacesa R."/>
            <person name="Taketani R.G."/>
            <person name="Long P.F."/>
            <person name="Melo I.S."/>
        </authorList>
    </citation>
    <scope>NUCLEOTIDE SEQUENCE [LARGE SCALE GENOMIC DNA]</scope>
    <source>
        <strain evidence="4">CMAA 1322</strain>
    </source>
</reference>
<proteinExistence type="predicted"/>
<evidence type="ECO:0000256" key="1">
    <source>
        <dbReference type="SAM" id="MobiDB-lite"/>
    </source>
</evidence>
<gene>
    <name evidence="3" type="ORF">AC230_04310</name>
</gene>
<sequence>MTVQMAETAETDRAGASTGWSAGWSAAVQRPGANFGENWSETGFDRQSVRQVVRLTGGGTSARVRLSNRYGDAPLAVAAASVALASEGAAVRPGTVRELTFGGAATVRVAAGGEVWSDPVELRTAPSGRVAVTLYFARPTGPVTFHAQAWTDSYRAAGDRTREAGGESFGESTRSWYVLSDVEVAGAGAGAEAVVAFGDSITDGFGSTPNADRRYPDALAARLTAAGWPLAVVNAGIGGNLLLNDSLWFGEAALARFERDVLDRPGVRAVIVHLGLNDIGFSEVDLPTYKPDAPVSVEELTAGHRELVRRARARGVRVIGGTITPFKGSEYHNARAEAKRSALNAWIRGAGEYDSVADFAAVLGSPDDPEVLAAAFDSGDRKHPNDAGFRVMAGAVDLAAL</sequence>
<dbReference type="OrthoDB" id="1828825at2"/>